<dbReference type="InterPro" id="IPR006660">
    <property type="entry name" value="Arsenate_reductase-like"/>
</dbReference>
<dbReference type="SUPFAM" id="SSF52833">
    <property type="entry name" value="Thioredoxin-like"/>
    <property type="match status" value="1"/>
</dbReference>
<organism evidence="3 4">
    <name type="scientific">Candidatus Sphingobacterium stercoripullorum</name>
    <dbReference type="NCBI Taxonomy" id="2838759"/>
    <lineage>
        <taxon>Bacteria</taxon>
        <taxon>Pseudomonadati</taxon>
        <taxon>Bacteroidota</taxon>
        <taxon>Sphingobacteriia</taxon>
        <taxon>Sphingobacteriales</taxon>
        <taxon>Sphingobacteriaceae</taxon>
        <taxon>Sphingobacterium</taxon>
    </lineage>
</organism>
<comment type="caution">
    <text evidence="3">The sequence shown here is derived from an EMBL/GenBank/DDBJ whole genome shotgun (WGS) entry which is preliminary data.</text>
</comment>
<name>A0A9D1WAZ9_9SPHI</name>
<evidence type="ECO:0000313" key="3">
    <source>
        <dbReference type="EMBL" id="HIX55468.1"/>
    </source>
</evidence>
<dbReference type="PANTHER" id="PTHR30041">
    <property type="entry name" value="ARSENATE REDUCTASE"/>
    <property type="match status" value="1"/>
</dbReference>
<gene>
    <name evidence="3" type="ORF">H9853_10615</name>
</gene>
<reference evidence="3" key="2">
    <citation type="submission" date="2021-04" db="EMBL/GenBank/DDBJ databases">
        <authorList>
            <person name="Gilroy R."/>
        </authorList>
    </citation>
    <scope>NUCLEOTIDE SEQUENCE</scope>
    <source>
        <strain evidence="3">1719</strain>
    </source>
</reference>
<dbReference type="PANTHER" id="PTHR30041:SF4">
    <property type="entry name" value="ARSENATE REDUCTASE"/>
    <property type="match status" value="1"/>
</dbReference>
<evidence type="ECO:0000313" key="4">
    <source>
        <dbReference type="Proteomes" id="UP000824156"/>
    </source>
</evidence>
<reference evidence="3" key="1">
    <citation type="journal article" date="2021" name="PeerJ">
        <title>Extensive microbial diversity within the chicken gut microbiome revealed by metagenomics and culture.</title>
        <authorList>
            <person name="Gilroy R."/>
            <person name="Ravi A."/>
            <person name="Getino M."/>
            <person name="Pursley I."/>
            <person name="Horton D.L."/>
            <person name="Alikhan N.F."/>
            <person name="Baker D."/>
            <person name="Gharbi K."/>
            <person name="Hall N."/>
            <person name="Watson M."/>
            <person name="Adriaenssens E.M."/>
            <person name="Foster-Nyarko E."/>
            <person name="Jarju S."/>
            <person name="Secka A."/>
            <person name="Antonio M."/>
            <person name="Oren A."/>
            <person name="Chaudhuri R.R."/>
            <person name="La Ragione R."/>
            <person name="Hildebrand F."/>
            <person name="Pallen M.J."/>
        </authorList>
    </citation>
    <scope>NUCLEOTIDE SEQUENCE</scope>
    <source>
        <strain evidence="3">1719</strain>
    </source>
</reference>
<dbReference type="InterPro" id="IPR036249">
    <property type="entry name" value="Thioredoxin-like_sf"/>
</dbReference>
<protein>
    <submittedName>
        <fullName evidence="3">Arsenate reductase</fullName>
    </submittedName>
</protein>
<dbReference type="Proteomes" id="UP000824156">
    <property type="component" value="Unassembled WGS sequence"/>
</dbReference>
<dbReference type="AlphaFoldDB" id="A0A9D1WAZ9"/>
<dbReference type="EMBL" id="DXEZ01000300">
    <property type="protein sequence ID" value="HIX55468.1"/>
    <property type="molecule type" value="Genomic_DNA"/>
</dbReference>
<sequence length="99" mass="11411">MIELLNKENQPFQTIDYLNAPLTVDQVTELVKMLGGEPLALIRQKEEAFTPYKGKELTDKEWIEVIVKHPILLQRPIVIKEGVAVVGRPIEKVYELMNR</sequence>
<evidence type="ECO:0000256" key="2">
    <source>
        <dbReference type="PROSITE-ProRule" id="PRU01282"/>
    </source>
</evidence>
<comment type="similarity">
    <text evidence="1 2">Belongs to the ArsC family.</text>
</comment>
<accession>A0A9D1WAZ9</accession>
<proteinExistence type="inferred from homology"/>
<dbReference type="Gene3D" id="3.40.30.10">
    <property type="entry name" value="Glutaredoxin"/>
    <property type="match status" value="1"/>
</dbReference>
<dbReference type="Pfam" id="PF03960">
    <property type="entry name" value="ArsC"/>
    <property type="match status" value="1"/>
</dbReference>
<evidence type="ECO:0000256" key="1">
    <source>
        <dbReference type="ARBA" id="ARBA00007198"/>
    </source>
</evidence>
<dbReference type="PROSITE" id="PS51353">
    <property type="entry name" value="ARSC"/>
    <property type="match status" value="1"/>
</dbReference>